<dbReference type="InterPro" id="IPR016187">
    <property type="entry name" value="CTDL_fold"/>
</dbReference>
<reference evidence="1" key="3">
    <citation type="submission" date="2025-08" db="UniProtKB">
        <authorList>
            <consortium name="Ensembl"/>
        </authorList>
    </citation>
    <scope>IDENTIFICATION</scope>
    <source>
        <strain evidence="1">HNI</strain>
    </source>
</reference>
<evidence type="ECO:0000313" key="1">
    <source>
        <dbReference type="Ensembl" id="ENSORLP00020029311.1"/>
    </source>
</evidence>
<reference evidence="1" key="4">
    <citation type="submission" date="2025-09" db="UniProtKB">
        <authorList>
            <consortium name="Ensembl"/>
        </authorList>
    </citation>
    <scope>IDENTIFICATION</scope>
    <source>
        <strain evidence="1">HNI</strain>
    </source>
</reference>
<sequence>RRERTWCNKQRHVPDILTSTCCEYQVQHHYKKDTLLNLFFVKSDFSISVFKGNRCPDVWMRIGCNCYYKSTEEKDWHDSRDFCKDEGSDLVVVNSKEEQVGVPGSLRVLHSILAVPSTAFSGLTCLRFFHHLL</sequence>
<dbReference type="Proteomes" id="UP000265180">
    <property type="component" value="Chromosome 11"/>
</dbReference>
<proteinExistence type="predicted"/>
<evidence type="ECO:0008006" key="3">
    <source>
        <dbReference type="Google" id="ProtNLM"/>
    </source>
</evidence>
<dbReference type="Ensembl" id="ENSORLT00020019400.1">
    <property type="protein sequence ID" value="ENSORLP00020029311.1"/>
    <property type="gene ID" value="ENSORLG00020013213.1"/>
</dbReference>
<accession>A0A3P9M8L7</accession>
<dbReference type="Gene3D" id="3.10.100.10">
    <property type="entry name" value="Mannose-Binding Protein A, subunit A"/>
    <property type="match status" value="1"/>
</dbReference>
<name>A0A3P9M8L7_ORYLA</name>
<reference key="1">
    <citation type="journal article" date="2007" name="Nature">
        <title>The medaka draft genome and insights into vertebrate genome evolution.</title>
        <authorList>
            <person name="Kasahara M."/>
            <person name="Naruse K."/>
            <person name="Sasaki S."/>
            <person name="Nakatani Y."/>
            <person name="Qu W."/>
            <person name="Ahsan B."/>
            <person name="Yamada T."/>
            <person name="Nagayasu Y."/>
            <person name="Doi K."/>
            <person name="Kasai Y."/>
            <person name="Jindo T."/>
            <person name="Kobayashi D."/>
            <person name="Shimada A."/>
            <person name="Toyoda A."/>
            <person name="Kuroki Y."/>
            <person name="Fujiyama A."/>
            <person name="Sasaki T."/>
            <person name="Shimizu A."/>
            <person name="Asakawa S."/>
            <person name="Shimizu N."/>
            <person name="Hashimoto S."/>
            <person name="Yang J."/>
            <person name="Lee Y."/>
            <person name="Matsushima K."/>
            <person name="Sugano S."/>
            <person name="Sakaizumi M."/>
            <person name="Narita T."/>
            <person name="Ohishi K."/>
            <person name="Haga S."/>
            <person name="Ohta F."/>
            <person name="Nomoto H."/>
            <person name="Nogata K."/>
            <person name="Morishita T."/>
            <person name="Endo T."/>
            <person name="Shin-I T."/>
            <person name="Takeda H."/>
            <person name="Morishita S."/>
            <person name="Kohara Y."/>
        </authorList>
    </citation>
    <scope>NUCLEOTIDE SEQUENCE [LARGE SCALE GENOMIC DNA]</scope>
    <source>
        <strain>Hd-rR</strain>
    </source>
</reference>
<dbReference type="InterPro" id="IPR016186">
    <property type="entry name" value="C-type_lectin-like/link_sf"/>
</dbReference>
<reference evidence="1 2" key="2">
    <citation type="submission" date="2017-04" db="EMBL/GenBank/DDBJ databases">
        <title>CpG methylation of centromeres and impact of large insertions on vertebrate speciation.</title>
        <authorList>
            <person name="Ichikawa K."/>
            <person name="Yoshimura J."/>
            <person name="Morishita S."/>
        </authorList>
    </citation>
    <scope>NUCLEOTIDE SEQUENCE</scope>
    <source>
        <strain evidence="1 2">HNI</strain>
    </source>
</reference>
<dbReference type="AlphaFoldDB" id="A0A3P9M8L7"/>
<protein>
    <recommendedName>
        <fullName evidence="3">C-type lectin domain-containing protein</fullName>
    </recommendedName>
</protein>
<dbReference type="InterPro" id="IPR050828">
    <property type="entry name" value="C-type_lectin/matrix_domain"/>
</dbReference>
<organism evidence="1 2">
    <name type="scientific">Oryzias latipes</name>
    <name type="common">Japanese rice fish</name>
    <name type="synonym">Japanese killifish</name>
    <dbReference type="NCBI Taxonomy" id="8090"/>
    <lineage>
        <taxon>Eukaryota</taxon>
        <taxon>Metazoa</taxon>
        <taxon>Chordata</taxon>
        <taxon>Craniata</taxon>
        <taxon>Vertebrata</taxon>
        <taxon>Euteleostomi</taxon>
        <taxon>Actinopterygii</taxon>
        <taxon>Neopterygii</taxon>
        <taxon>Teleostei</taxon>
        <taxon>Neoteleostei</taxon>
        <taxon>Acanthomorphata</taxon>
        <taxon>Ovalentaria</taxon>
        <taxon>Atherinomorphae</taxon>
        <taxon>Beloniformes</taxon>
        <taxon>Adrianichthyidae</taxon>
        <taxon>Oryziinae</taxon>
        <taxon>Oryzias</taxon>
    </lineage>
</organism>
<evidence type="ECO:0000313" key="2">
    <source>
        <dbReference type="Proteomes" id="UP000265180"/>
    </source>
</evidence>
<dbReference type="PANTHER" id="PTHR45710:SF31">
    <property type="entry name" value="EARLY ACTIVATION ANTIGEN CD69"/>
    <property type="match status" value="1"/>
</dbReference>
<dbReference type="SUPFAM" id="SSF56436">
    <property type="entry name" value="C-type lectin-like"/>
    <property type="match status" value="1"/>
</dbReference>
<dbReference type="PANTHER" id="PTHR45710">
    <property type="entry name" value="C-TYPE LECTIN DOMAIN-CONTAINING PROTEIN 180"/>
    <property type="match status" value="1"/>
</dbReference>